<organism evidence="2 3">
    <name type="scientific">Cyanomargarita calcarea GSE-NOS-MK-12-04C</name>
    <dbReference type="NCBI Taxonomy" id="2839659"/>
    <lineage>
        <taxon>Bacteria</taxon>
        <taxon>Bacillati</taxon>
        <taxon>Cyanobacteriota</taxon>
        <taxon>Cyanophyceae</taxon>
        <taxon>Nostocales</taxon>
        <taxon>Cyanomargaritaceae</taxon>
        <taxon>Cyanomargarita</taxon>
    </lineage>
</organism>
<proteinExistence type="predicted"/>
<dbReference type="Proteomes" id="UP000729701">
    <property type="component" value="Unassembled WGS sequence"/>
</dbReference>
<keyword evidence="1" id="KW-1133">Transmembrane helix</keyword>
<dbReference type="InterPro" id="IPR021484">
    <property type="entry name" value="DUF3137"/>
</dbReference>
<comment type="caution">
    <text evidence="2">The sequence shown here is derived from an EMBL/GenBank/DDBJ whole genome shotgun (WGS) entry which is preliminary data.</text>
</comment>
<dbReference type="Pfam" id="PF11335">
    <property type="entry name" value="DUF3137"/>
    <property type="match status" value="1"/>
</dbReference>
<accession>A0A951QTS9</accession>
<gene>
    <name evidence="2" type="ORF">KME60_25450</name>
</gene>
<protein>
    <submittedName>
        <fullName evidence="2">DUF3137 domain-containing protein</fullName>
    </submittedName>
</protein>
<dbReference type="EMBL" id="JAHHGZ010000033">
    <property type="protein sequence ID" value="MBW4670675.1"/>
    <property type="molecule type" value="Genomic_DNA"/>
</dbReference>
<name>A0A951QTS9_9CYAN</name>
<feature type="transmembrane region" description="Helical" evidence="1">
    <location>
        <begin position="123"/>
        <end position="145"/>
    </location>
</feature>
<keyword evidence="1" id="KW-0472">Membrane</keyword>
<sequence>MALCQQLIVSEQEVTQIWARQFILTLLPEGAVPLTATDSTTPEQPPTTSKTMKMRTLEEFKSFCQQNLLTDLKTLEAIRKQVLQSIIVVGIIVLIILGCLINFFPTQYIILCLVYKVSPPYLIIFLFLLGFLGCLWGWVAFYTSATETYASGFKSKIIQKIFDFINNGQNLKYSSYSSDTEYTMSAFNHSQIFHSLLKPNKITENDIEYPEEIFEPKLFKSMLSLAPMREYFENIQLMLGIVEDLNLNKRIWRVN</sequence>
<evidence type="ECO:0000313" key="2">
    <source>
        <dbReference type="EMBL" id="MBW4670675.1"/>
    </source>
</evidence>
<evidence type="ECO:0000313" key="3">
    <source>
        <dbReference type="Proteomes" id="UP000729701"/>
    </source>
</evidence>
<evidence type="ECO:0000256" key="1">
    <source>
        <dbReference type="SAM" id="Phobius"/>
    </source>
</evidence>
<reference evidence="2" key="1">
    <citation type="submission" date="2021-05" db="EMBL/GenBank/DDBJ databases">
        <authorList>
            <person name="Pietrasiak N."/>
            <person name="Ward R."/>
            <person name="Stajich J.E."/>
            <person name="Kurbessoian T."/>
        </authorList>
    </citation>
    <scope>NUCLEOTIDE SEQUENCE</scope>
    <source>
        <strain evidence="2">GSE-NOS-MK-12-04C</strain>
    </source>
</reference>
<reference evidence="2" key="2">
    <citation type="journal article" date="2022" name="Microbiol. Resour. Announc.">
        <title>Metagenome Sequencing to Explore Phylogenomics of Terrestrial Cyanobacteria.</title>
        <authorList>
            <person name="Ward R.D."/>
            <person name="Stajich J.E."/>
            <person name="Johansen J.R."/>
            <person name="Huntemann M."/>
            <person name="Clum A."/>
            <person name="Foster B."/>
            <person name="Foster B."/>
            <person name="Roux S."/>
            <person name="Palaniappan K."/>
            <person name="Varghese N."/>
            <person name="Mukherjee S."/>
            <person name="Reddy T.B.K."/>
            <person name="Daum C."/>
            <person name="Copeland A."/>
            <person name="Chen I.A."/>
            <person name="Ivanova N.N."/>
            <person name="Kyrpides N.C."/>
            <person name="Shapiro N."/>
            <person name="Eloe-Fadrosh E.A."/>
            <person name="Pietrasiak N."/>
        </authorList>
    </citation>
    <scope>NUCLEOTIDE SEQUENCE</scope>
    <source>
        <strain evidence="2">GSE-NOS-MK-12-04C</strain>
    </source>
</reference>
<dbReference type="AlphaFoldDB" id="A0A951QTS9"/>
<keyword evidence="1" id="KW-0812">Transmembrane</keyword>
<feature type="transmembrane region" description="Helical" evidence="1">
    <location>
        <begin position="82"/>
        <end position="103"/>
    </location>
</feature>